<reference evidence="1 2" key="1">
    <citation type="journal article" date="2013" name="Proc. Natl. Acad. Sci. U.S.A.">
        <title>Improving the coverage of the cyanobacterial phylum using diversity-driven genome sequencing.</title>
        <authorList>
            <person name="Shih P.M."/>
            <person name="Wu D."/>
            <person name="Latifi A."/>
            <person name="Axen S.D."/>
            <person name="Fewer D.P."/>
            <person name="Talla E."/>
            <person name="Calteau A."/>
            <person name="Cai F."/>
            <person name="Tandeau de Marsac N."/>
            <person name="Rippka R."/>
            <person name="Herdman M."/>
            <person name="Sivonen K."/>
            <person name="Coursin T."/>
            <person name="Laurent T."/>
            <person name="Goodwin L."/>
            <person name="Nolan M."/>
            <person name="Davenport K.W."/>
            <person name="Han C.S."/>
            <person name="Rubin E.M."/>
            <person name="Eisen J.A."/>
            <person name="Woyke T."/>
            <person name="Gugger M."/>
            <person name="Kerfeld C.A."/>
        </authorList>
    </citation>
    <scope>NUCLEOTIDE SEQUENCE [LARGE SCALE GENOMIC DNA]</scope>
    <source>
        <strain evidence="1 2">PCC 7429</strain>
    </source>
</reference>
<organism evidence="1 2">
    <name type="scientific">Pseudanabaena biceps PCC 7429</name>
    <dbReference type="NCBI Taxonomy" id="927668"/>
    <lineage>
        <taxon>Bacteria</taxon>
        <taxon>Bacillati</taxon>
        <taxon>Cyanobacteriota</taxon>
        <taxon>Cyanophyceae</taxon>
        <taxon>Pseudanabaenales</taxon>
        <taxon>Pseudanabaenaceae</taxon>
        <taxon>Pseudanabaena</taxon>
    </lineage>
</organism>
<name>L8N6M2_9CYAN</name>
<sequence length="69" mass="7687">MPSILKLRGISGVSVRIVIHADILTVLISQLQRKPNLYTWLGAIKYNPQKAVSHAALALQLLTLDFNYT</sequence>
<keyword evidence="2" id="KW-1185">Reference proteome</keyword>
<accession>L8N6M2</accession>
<protein>
    <submittedName>
        <fullName evidence="1">Uncharacterized protein</fullName>
    </submittedName>
</protein>
<gene>
    <name evidence="1" type="ORF">Pse7429DRAFT_1102</name>
</gene>
<dbReference type="EMBL" id="ALWB01000026">
    <property type="protein sequence ID" value="ELS33878.1"/>
    <property type="molecule type" value="Genomic_DNA"/>
</dbReference>
<dbReference type="AlphaFoldDB" id="L8N6M2"/>
<comment type="caution">
    <text evidence="1">The sequence shown here is derived from an EMBL/GenBank/DDBJ whole genome shotgun (WGS) entry which is preliminary data.</text>
</comment>
<dbReference type="Proteomes" id="UP000011201">
    <property type="component" value="Unassembled WGS sequence"/>
</dbReference>
<evidence type="ECO:0000313" key="1">
    <source>
        <dbReference type="EMBL" id="ELS33878.1"/>
    </source>
</evidence>
<proteinExistence type="predicted"/>
<evidence type="ECO:0000313" key="2">
    <source>
        <dbReference type="Proteomes" id="UP000011201"/>
    </source>
</evidence>